<comment type="caution">
    <text evidence="4">The sequence shown here is derived from an EMBL/GenBank/DDBJ whole genome shotgun (WGS) entry which is preliminary data.</text>
</comment>
<sequence length="140" mass="15099">MKKPVAAMLLACGGLQACGFAGTDGAPTIAGGLQAEMREIRRSMEQEVGEASARRIDQCRVLRVGEKACGGPQAYLIYSTAVSSERKLQELARQYTEAEEKYNRVTGAMSTCSYVLPPEPQLRNGKCTGKRNEARDPGGK</sequence>
<organism evidence="4 5">
    <name type="scientific">Noviherbaspirillum album</name>
    <dbReference type="NCBI Taxonomy" id="3080276"/>
    <lineage>
        <taxon>Bacteria</taxon>
        <taxon>Pseudomonadati</taxon>
        <taxon>Pseudomonadota</taxon>
        <taxon>Betaproteobacteria</taxon>
        <taxon>Burkholderiales</taxon>
        <taxon>Oxalobacteraceae</taxon>
        <taxon>Noviherbaspirillum</taxon>
    </lineage>
</organism>
<evidence type="ECO:0000313" key="5">
    <source>
        <dbReference type="Proteomes" id="UP001352263"/>
    </source>
</evidence>
<reference evidence="4 5" key="1">
    <citation type="submission" date="2023-10" db="EMBL/GenBank/DDBJ databases">
        <title>Noviherbaspirillum sp. CPCC 100848 genome assembly.</title>
        <authorList>
            <person name="Li X.Y."/>
            <person name="Fang X.M."/>
        </authorList>
    </citation>
    <scope>NUCLEOTIDE SEQUENCE [LARGE SCALE GENOMIC DNA]</scope>
    <source>
        <strain evidence="4 5">CPCC 100848</strain>
    </source>
</reference>
<evidence type="ECO:0000256" key="1">
    <source>
        <dbReference type="SAM" id="Coils"/>
    </source>
</evidence>
<keyword evidence="5" id="KW-1185">Reference proteome</keyword>
<evidence type="ECO:0000256" key="3">
    <source>
        <dbReference type="SAM" id="SignalP"/>
    </source>
</evidence>
<gene>
    <name evidence="4" type="ORF">RY831_12275</name>
</gene>
<protein>
    <recommendedName>
        <fullName evidence="6">Lipoprotein</fullName>
    </recommendedName>
</protein>
<feature type="chain" id="PRO_5046080230" description="Lipoprotein" evidence="3">
    <location>
        <begin position="18"/>
        <end position="140"/>
    </location>
</feature>
<feature type="signal peptide" evidence="3">
    <location>
        <begin position="1"/>
        <end position="17"/>
    </location>
</feature>
<dbReference type="PROSITE" id="PS51257">
    <property type="entry name" value="PROKAR_LIPOPROTEIN"/>
    <property type="match status" value="1"/>
</dbReference>
<dbReference type="Proteomes" id="UP001352263">
    <property type="component" value="Unassembled WGS sequence"/>
</dbReference>
<feature type="region of interest" description="Disordered" evidence="2">
    <location>
        <begin position="117"/>
        <end position="140"/>
    </location>
</feature>
<evidence type="ECO:0008006" key="6">
    <source>
        <dbReference type="Google" id="ProtNLM"/>
    </source>
</evidence>
<dbReference type="EMBL" id="JAWIIV010000008">
    <property type="protein sequence ID" value="MEC4719929.1"/>
    <property type="molecule type" value="Genomic_DNA"/>
</dbReference>
<keyword evidence="3" id="KW-0732">Signal</keyword>
<proteinExistence type="predicted"/>
<name>A0ABU6J8G0_9BURK</name>
<keyword evidence="1" id="KW-0175">Coiled coil</keyword>
<evidence type="ECO:0000256" key="2">
    <source>
        <dbReference type="SAM" id="MobiDB-lite"/>
    </source>
</evidence>
<accession>A0ABU6J8G0</accession>
<feature type="compositionally biased region" description="Basic and acidic residues" evidence="2">
    <location>
        <begin position="130"/>
        <end position="140"/>
    </location>
</feature>
<evidence type="ECO:0000313" key="4">
    <source>
        <dbReference type="EMBL" id="MEC4719929.1"/>
    </source>
</evidence>
<feature type="coiled-coil region" evidence="1">
    <location>
        <begin position="81"/>
        <end position="108"/>
    </location>
</feature>
<dbReference type="RefSeq" id="WP_326506638.1">
    <property type="nucleotide sequence ID" value="NZ_JAWIIV010000008.1"/>
</dbReference>